<gene>
    <name evidence="1" type="ORF">B5807_02857</name>
</gene>
<reference evidence="1 2" key="1">
    <citation type="journal article" date="2017" name="Genome Announc.">
        <title>Genome sequence of the saprophytic ascomycete Epicoccum nigrum ICMP 19927 strain isolated from New Zealand.</title>
        <authorList>
            <person name="Fokin M."/>
            <person name="Fleetwood D."/>
            <person name="Weir B.S."/>
            <person name="Villas-Boas S.G."/>
        </authorList>
    </citation>
    <scope>NUCLEOTIDE SEQUENCE [LARGE SCALE GENOMIC DNA]</scope>
    <source>
        <strain evidence="1 2">ICMP 19927</strain>
    </source>
</reference>
<dbReference type="EMBL" id="KZ107839">
    <property type="protein sequence ID" value="OSS52812.1"/>
    <property type="molecule type" value="Genomic_DNA"/>
</dbReference>
<name>A0A1Y2M9X2_EPING</name>
<keyword evidence="2" id="KW-1185">Reference proteome</keyword>
<protein>
    <submittedName>
        <fullName evidence="1">Uncharacterized protein</fullName>
    </submittedName>
</protein>
<proteinExistence type="predicted"/>
<evidence type="ECO:0000313" key="1">
    <source>
        <dbReference type="EMBL" id="OSS52812.1"/>
    </source>
</evidence>
<evidence type="ECO:0000313" key="2">
    <source>
        <dbReference type="Proteomes" id="UP000193240"/>
    </source>
</evidence>
<dbReference type="AlphaFoldDB" id="A0A1Y2M9X2"/>
<sequence length="109" mass="12005">MRGVRHLFLSDNTLGKSRLRYFPLSSGWKVPWAGTECRDKRNSASAFSIIISRSYHDHGIGGLHYSPKLLGLRPLGGTNGAERELDIADVQILDIEACAMNDPSPTLPL</sequence>
<dbReference type="Proteomes" id="UP000193240">
    <property type="component" value="Unassembled WGS sequence"/>
</dbReference>
<organism evidence="1 2">
    <name type="scientific">Epicoccum nigrum</name>
    <name type="common">Soil fungus</name>
    <name type="synonym">Epicoccum purpurascens</name>
    <dbReference type="NCBI Taxonomy" id="105696"/>
    <lineage>
        <taxon>Eukaryota</taxon>
        <taxon>Fungi</taxon>
        <taxon>Dikarya</taxon>
        <taxon>Ascomycota</taxon>
        <taxon>Pezizomycotina</taxon>
        <taxon>Dothideomycetes</taxon>
        <taxon>Pleosporomycetidae</taxon>
        <taxon>Pleosporales</taxon>
        <taxon>Pleosporineae</taxon>
        <taxon>Didymellaceae</taxon>
        <taxon>Epicoccum</taxon>
    </lineage>
</organism>
<accession>A0A1Y2M9X2</accession>
<dbReference type="InParanoid" id="A0A1Y2M9X2"/>